<dbReference type="GO" id="GO:0000722">
    <property type="term" value="P:telomere maintenance via recombination"/>
    <property type="evidence" value="ECO:0007669"/>
    <property type="project" value="EnsemblFungi"/>
</dbReference>
<dbReference type="GO" id="GO:0042138">
    <property type="term" value="P:meiotic DNA double-strand break formation"/>
    <property type="evidence" value="ECO:0007669"/>
    <property type="project" value="EnsemblFungi"/>
</dbReference>
<evidence type="ECO:0000313" key="18">
    <source>
        <dbReference type="EMBL" id="EGG01897.1"/>
    </source>
</evidence>
<keyword evidence="6" id="KW-0158">Chromosome</keyword>
<comment type="cofactor">
    <cofactor evidence="1">
        <name>Zn(2+)</name>
        <dbReference type="ChEBI" id="CHEBI:29105"/>
    </cofactor>
</comment>
<dbReference type="FunFam" id="3.40.50.300:FF:000947">
    <property type="entry name" value="DNA repair protein RAD50"/>
    <property type="match status" value="1"/>
</dbReference>
<dbReference type="GO" id="GO:0010520">
    <property type="term" value="P:regulation of reciprocal meiotic recombination"/>
    <property type="evidence" value="ECO:0007669"/>
    <property type="project" value="EnsemblFungi"/>
</dbReference>
<feature type="coiled-coil region" evidence="15">
    <location>
        <begin position="715"/>
        <end position="763"/>
    </location>
</feature>
<evidence type="ECO:0000313" key="19">
    <source>
        <dbReference type="Proteomes" id="UP000001072"/>
    </source>
</evidence>
<keyword evidence="13" id="KW-0539">Nucleus</keyword>
<dbReference type="GO" id="GO:0007534">
    <property type="term" value="P:gene conversion at mating-type locus"/>
    <property type="evidence" value="ECO:0007669"/>
    <property type="project" value="EnsemblFungi"/>
</dbReference>
<dbReference type="Gene3D" id="1.10.287.1490">
    <property type="match status" value="1"/>
</dbReference>
<accession>F4S037</accession>
<reference evidence="19" key="1">
    <citation type="journal article" date="2011" name="Proc. Natl. Acad. Sci. U.S.A.">
        <title>Obligate biotrophy features unraveled by the genomic analysis of rust fungi.</title>
        <authorList>
            <person name="Duplessis S."/>
            <person name="Cuomo C.A."/>
            <person name="Lin Y.-C."/>
            <person name="Aerts A."/>
            <person name="Tisserant E."/>
            <person name="Veneault-Fourrey C."/>
            <person name="Joly D.L."/>
            <person name="Hacquard S."/>
            <person name="Amselem J."/>
            <person name="Cantarel B.L."/>
            <person name="Chiu R."/>
            <person name="Coutinho P.M."/>
            <person name="Feau N."/>
            <person name="Field M."/>
            <person name="Frey P."/>
            <person name="Gelhaye E."/>
            <person name="Goldberg J."/>
            <person name="Grabherr M.G."/>
            <person name="Kodira C.D."/>
            <person name="Kohler A."/>
            <person name="Kuees U."/>
            <person name="Lindquist E.A."/>
            <person name="Lucas S.M."/>
            <person name="Mago R."/>
            <person name="Mauceli E."/>
            <person name="Morin E."/>
            <person name="Murat C."/>
            <person name="Pangilinan J.L."/>
            <person name="Park R."/>
            <person name="Pearson M."/>
            <person name="Quesneville H."/>
            <person name="Rouhier N."/>
            <person name="Sakthikumar S."/>
            <person name="Salamov A.A."/>
            <person name="Schmutz J."/>
            <person name="Selles B."/>
            <person name="Shapiro H."/>
            <person name="Tanguay P."/>
            <person name="Tuskan G.A."/>
            <person name="Henrissat B."/>
            <person name="Van de Peer Y."/>
            <person name="Rouze P."/>
            <person name="Ellis J.G."/>
            <person name="Dodds P.N."/>
            <person name="Schein J.E."/>
            <person name="Zhong S."/>
            <person name="Hamelin R.C."/>
            <person name="Grigoriev I.V."/>
            <person name="Szabo L.J."/>
            <person name="Martin F."/>
        </authorList>
    </citation>
    <scope>NUCLEOTIDE SEQUENCE [LARGE SCALE GENOMIC DNA]</scope>
    <source>
        <strain evidence="19">98AG31 / pathotype 3-4-7</strain>
    </source>
</reference>
<evidence type="ECO:0000256" key="7">
    <source>
        <dbReference type="ARBA" id="ARBA00022723"/>
    </source>
</evidence>
<evidence type="ECO:0000256" key="2">
    <source>
        <dbReference type="ARBA" id="ARBA00004123"/>
    </source>
</evidence>
<dbReference type="GO" id="GO:0006303">
    <property type="term" value="P:double-strand break repair via nonhomologous end joining"/>
    <property type="evidence" value="ECO:0007669"/>
    <property type="project" value="EnsemblFungi"/>
</dbReference>
<comment type="similarity">
    <text evidence="4">Belongs to the SMC family. RAD50 subfamily.</text>
</comment>
<dbReference type="GO" id="GO:1990918">
    <property type="term" value="P:double-strand break repair involved in meiotic recombination"/>
    <property type="evidence" value="ECO:0007669"/>
    <property type="project" value="EnsemblFungi"/>
</dbReference>
<proteinExistence type="inferred from homology"/>
<evidence type="ECO:0000256" key="16">
    <source>
        <dbReference type="SAM" id="MobiDB-lite"/>
    </source>
</evidence>
<evidence type="ECO:0000256" key="11">
    <source>
        <dbReference type="ARBA" id="ARBA00023054"/>
    </source>
</evidence>
<dbReference type="KEGG" id="mlr:MELLADRAFT_49933"/>
<feature type="coiled-coil region" evidence="15">
    <location>
        <begin position="456"/>
        <end position="530"/>
    </location>
</feature>
<dbReference type="EMBL" id="GL883134">
    <property type="protein sequence ID" value="EGG01897.1"/>
    <property type="molecule type" value="Genomic_DNA"/>
</dbReference>
<dbReference type="GO" id="GO:0007004">
    <property type="term" value="P:telomere maintenance via telomerase"/>
    <property type="evidence" value="ECO:0007669"/>
    <property type="project" value="TreeGrafter"/>
</dbReference>
<feature type="compositionally biased region" description="Basic residues" evidence="16">
    <location>
        <begin position="419"/>
        <end position="436"/>
    </location>
</feature>
<keyword evidence="11 15" id="KW-0175">Coiled coil</keyword>
<dbReference type="eggNOG" id="KOG0962">
    <property type="taxonomic scope" value="Eukaryota"/>
</dbReference>
<dbReference type="GO" id="GO:0016887">
    <property type="term" value="F:ATP hydrolysis activity"/>
    <property type="evidence" value="ECO:0007669"/>
    <property type="project" value="InterPro"/>
</dbReference>
<keyword evidence="12" id="KW-0234">DNA repair</keyword>
<feature type="region of interest" description="Disordered" evidence="16">
    <location>
        <begin position="410"/>
        <end position="436"/>
    </location>
</feature>
<dbReference type="RefSeq" id="XP_007414731.1">
    <property type="nucleotide sequence ID" value="XM_007414669.1"/>
</dbReference>
<feature type="coiled-coil region" evidence="15">
    <location>
        <begin position="976"/>
        <end position="1069"/>
    </location>
</feature>
<keyword evidence="9" id="KW-0378">Hydrolase</keyword>
<gene>
    <name evidence="18" type="ORF">MELLADRAFT_49933</name>
</gene>
<dbReference type="InterPro" id="IPR004584">
    <property type="entry name" value="Rad50_eukaryotes"/>
</dbReference>
<keyword evidence="10" id="KW-0862">Zinc</keyword>
<feature type="domain" description="Rad50/SbcC-type AAA" evidence="17">
    <location>
        <begin position="6"/>
        <end position="245"/>
    </location>
</feature>
<sequence>MSTIDKIAIRGIRSFDHEQMAVMQFYSPLTVIVGHNGSGKTTIIECLKYITTGDLPPNAKGGAFVHDPSMAGESTVMAEVMLRFRNAAGTKLVASRRLQVSKKKTAGITMKTLEGTLSYNDDGREGSSAKRRTISTKCAEMDIELPRQLGISKAILENVIFCHQEESNWPLSEPASLKKKFDEIFEATKYTKALDNLKLIKKEATADLKVDKERYSALATDKARAEKLQAGIDKIKANIEKKEERYDDLDAQIAGLAEDNKKFYEQAVHYKEILNEYETLSRQKDNREEMVQDLLEGMEEIAATDEDLRNSREESRAKLENHAERLQDTKDQLASLELEIAKLRRRHQNKFTELGQLKAQTQRHVSALEERQDLVRHLSEHHQIKGFEGPIDERQVEEFLNTLTESQKRCSSELEQVKPKKRSKKRSLNTRRRKARIDKRNKLCRNKLCDTTRKRVRKLTEQIERVKISEHDLKDQTDSLKQKQDRLTELTKWMTQSQADNRIKTKNDEIKKLEDEKDELHSELSGLHRQFDTRAKLALKRTDAKKKNDGIHTIIESHGPKFKELVKTEMTLENAETDIGNALRDIERQSRDTESVNATAARNLQTVDTKLQMNKAKTKSLERELYGLEKKIKDAADGETVSQSISIAETEILSLNSELDIIKYSVRFHQNLLAKAKKGNNCGACQREFGDAQEMQRFERFVSSILENESFKKLTSIYQSELKEWQEQLERMKNLLPDELAVNKLRETELPSLEEELKELESKWAASSHTSEDARRDVERLKDQMSELMLCKRSVIDMTRMRLEADDLEREIQRLEFELENSGSTKTSEVVEAQLEALTTKLAEVRKEVNSLVTERDNKRASIQVLENQIHQIELDLNNKRQQIKEREGFEKQKEESRTEIAQLDEMIKKIDEHIRTFAEPISRLENELKELSARNSGAELEVVKKVQMYNKSLNQIETINREIAKFVESGIETSMQRCQGEIDRLEQLIKQATQMLAESQQTLIDLDQESTKAKEFERNISDNIRLRAHRDEIAGLESALQELDVEGAREANRKYDEEYHKARKLQADFQADHARLGGEIGMDRKNLKDKKSEMDVEFKDIFNRHRNQLIKVKTVEIANQDLDKYAKALDQAIMKYHSHKMAEINDTIQTLWQKTYQGTDIDKILIKSENENAKSNRSYNYRVVMLKDQVEMDMRGRCSAGQKVLASIIIRLALAESFGTNCGILALDEPTTNLDKDNINALANALSEIIKERRDQANFQLVVITHDEDFLNQLGQSDVLDKYWRVSRNTQQKSIIERQRLM</sequence>
<dbReference type="Pfam" id="PF13558">
    <property type="entry name" value="SbcC_Walker_B"/>
    <property type="match status" value="1"/>
</dbReference>
<evidence type="ECO:0000256" key="8">
    <source>
        <dbReference type="ARBA" id="ARBA00022763"/>
    </source>
</evidence>
<dbReference type="PANTHER" id="PTHR18867:SF12">
    <property type="entry name" value="DNA REPAIR PROTEIN RAD50"/>
    <property type="match status" value="1"/>
</dbReference>
<dbReference type="Gene3D" id="3.40.50.300">
    <property type="entry name" value="P-loop containing nucleotide triphosphate hydrolases"/>
    <property type="match status" value="2"/>
</dbReference>
<dbReference type="SUPFAM" id="SSF52540">
    <property type="entry name" value="P-loop containing nucleoside triphosphate hydrolases"/>
    <property type="match status" value="2"/>
</dbReference>
<dbReference type="GO" id="GO:0051880">
    <property type="term" value="F:G-quadruplex DNA binding"/>
    <property type="evidence" value="ECO:0007669"/>
    <property type="project" value="TreeGrafter"/>
</dbReference>
<dbReference type="OrthoDB" id="18797at2759"/>
<dbReference type="PANTHER" id="PTHR18867">
    <property type="entry name" value="RAD50"/>
    <property type="match status" value="1"/>
</dbReference>
<evidence type="ECO:0000256" key="5">
    <source>
        <dbReference type="ARBA" id="ARBA00017893"/>
    </source>
</evidence>
<dbReference type="GO" id="GO:0043047">
    <property type="term" value="F:single-stranded telomeric DNA binding"/>
    <property type="evidence" value="ECO:0007669"/>
    <property type="project" value="TreeGrafter"/>
</dbReference>
<feature type="coiled-coil region" evidence="15">
    <location>
        <begin position="798"/>
        <end position="942"/>
    </location>
</feature>
<evidence type="ECO:0000256" key="15">
    <source>
        <dbReference type="SAM" id="Coils"/>
    </source>
</evidence>
<comment type="catalytic activity">
    <reaction evidence="14">
        <text>ATP + H2O = ADP + phosphate + H(+)</text>
        <dbReference type="Rhea" id="RHEA:13065"/>
        <dbReference type="ChEBI" id="CHEBI:15377"/>
        <dbReference type="ChEBI" id="CHEBI:15378"/>
        <dbReference type="ChEBI" id="CHEBI:30616"/>
        <dbReference type="ChEBI" id="CHEBI:43474"/>
        <dbReference type="ChEBI" id="CHEBI:456216"/>
    </reaction>
</comment>
<dbReference type="GO" id="GO:0046872">
    <property type="term" value="F:metal ion binding"/>
    <property type="evidence" value="ECO:0007669"/>
    <property type="project" value="UniProtKB-KW"/>
</dbReference>
<evidence type="ECO:0000256" key="6">
    <source>
        <dbReference type="ARBA" id="ARBA00022454"/>
    </source>
</evidence>
<feature type="coiled-coil region" evidence="15">
    <location>
        <begin position="225"/>
        <end position="360"/>
    </location>
</feature>
<keyword evidence="19" id="KW-1185">Reference proteome</keyword>
<evidence type="ECO:0000256" key="4">
    <source>
        <dbReference type="ARBA" id="ARBA00009439"/>
    </source>
</evidence>
<keyword evidence="8" id="KW-0227">DNA damage</keyword>
<dbReference type="GO" id="GO:0031573">
    <property type="term" value="P:mitotic intra-S DNA damage checkpoint signaling"/>
    <property type="evidence" value="ECO:0007669"/>
    <property type="project" value="EnsemblFungi"/>
</dbReference>
<evidence type="ECO:0000256" key="3">
    <source>
        <dbReference type="ARBA" id="ARBA00004286"/>
    </source>
</evidence>
<dbReference type="InterPro" id="IPR027417">
    <property type="entry name" value="P-loop_NTPase"/>
</dbReference>
<evidence type="ECO:0000256" key="12">
    <source>
        <dbReference type="ARBA" id="ARBA00023204"/>
    </source>
</evidence>
<dbReference type="FunFam" id="3.40.50.300:FF:001195">
    <property type="entry name" value="DNA repair protein rad50"/>
    <property type="match status" value="1"/>
</dbReference>
<dbReference type="GO" id="GO:0000729">
    <property type="term" value="P:DNA double-strand break processing"/>
    <property type="evidence" value="ECO:0007669"/>
    <property type="project" value="EnsemblFungi"/>
</dbReference>
<dbReference type="FunCoup" id="F4S037">
    <property type="interactions" value="556"/>
</dbReference>
<dbReference type="GO" id="GO:0035861">
    <property type="term" value="C:site of double-strand break"/>
    <property type="evidence" value="ECO:0007669"/>
    <property type="project" value="EnsemblFungi"/>
</dbReference>
<dbReference type="GeneID" id="18928651"/>
<evidence type="ECO:0000256" key="13">
    <source>
        <dbReference type="ARBA" id="ARBA00023242"/>
    </source>
</evidence>
<evidence type="ECO:0000256" key="14">
    <source>
        <dbReference type="ARBA" id="ARBA00049360"/>
    </source>
</evidence>
<dbReference type="VEuPathDB" id="FungiDB:MELLADRAFT_49933"/>
<evidence type="ECO:0000256" key="10">
    <source>
        <dbReference type="ARBA" id="ARBA00022833"/>
    </source>
</evidence>
<dbReference type="InParanoid" id="F4S037"/>
<dbReference type="GO" id="GO:0120290">
    <property type="term" value="P:stalled replication fork localization to nuclear periphery"/>
    <property type="evidence" value="ECO:0007669"/>
    <property type="project" value="EnsemblFungi"/>
</dbReference>
<dbReference type="NCBIfam" id="TIGR00606">
    <property type="entry name" value="rad50"/>
    <property type="match status" value="1"/>
</dbReference>
<dbReference type="InterPro" id="IPR038729">
    <property type="entry name" value="Rad50/SbcC_AAA"/>
</dbReference>
<name>F4S037_MELLP</name>
<organism evidence="19">
    <name type="scientific">Melampsora larici-populina (strain 98AG31 / pathotype 3-4-7)</name>
    <name type="common">Poplar leaf rust fungus</name>
    <dbReference type="NCBI Taxonomy" id="747676"/>
    <lineage>
        <taxon>Eukaryota</taxon>
        <taxon>Fungi</taxon>
        <taxon>Dikarya</taxon>
        <taxon>Basidiomycota</taxon>
        <taxon>Pucciniomycotina</taxon>
        <taxon>Pucciniomycetes</taxon>
        <taxon>Pucciniales</taxon>
        <taxon>Melampsoraceae</taxon>
        <taxon>Melampsora</taxon>
    </lineage>
</organism>
<dbReference type="HOGENOM" id="CLU_006184_0_0_1"/>
<dbReference type="GO" id="GO:0030870">
    <property type="term" value="C:Mre11 complex"/>
    <property type="evidence" value="ECO:0007669"/>
    <property type="project" value="EnsemblFungi"/>
</dbReference>
<evidence type="ECO:0000256" key="9">
    <source>
        <dbReference type="ARBA" id="ARBA00022801"/>
    </source>
</evidence>
<comment type="subcellular location">
    <subcellularLocation>
        <location evidence="3">Chromosome</location>
    </subcellularLocation>
    <subcellularLocation>
        <location evidence="2">Nucleus</location>
    </subcellularLocation>
</comment>
<evidence type="ECO:0000256" key="1">
    <source>
        <dbReference type="ARBA" id="ARBA00001947"/>
    </source>
</evidence>
<dbReference type="Proteomes" id="UP000001072">
    <property type="component" value="Unassembled WGS sequence"/>
</dbReference>
<protein>
    <recommendedName>
        <fullName evidence="5">DNA repair protein RAD50</fullName>
    </recommendedName>
</protein>
<dbReference type="GO" id="GO:0070192">
    <property type="term" value="P:chromosome organization involved in meiotic cell cycle"/>
    <property type="evidence" value="ECO:0007669"/>
    <property type="project" value="TreeGrafter"/>
</dbReference>
<dbReference type="STRING" id="747676.F4S037"/>
<dbReference type="Pfam" id="PF13476">
    <property type="entry name" value="AAA_23"/>
    <property type="match status" value="1"/>
</dbReference>
<dbReference type="GO" id="GO:0000794">
    <property type="term" value="C:condensed nuclear chromosome"/>
    <property type="evidence" value="ECO:0007669"/>
    <property type="project" value="TreeGrafter"/>
</dbReference>
<dbReference type="GO" id="GO:0003691">
    <property type="term" value="F:double-stranded telomeric DNA binding"/>
    <property type="evidence" value="ECO:0007669"/>
    <property type="project" value="TreeGrafter"/>
</dbReference>
<dbReference type="GO" id="GO:1990426">
    <property type="term" value="P:mitotic recombination-dependent replication fork processing"/>
    <property type="evidence" value="ECO:0007669"/>
    <property type="project" value="EnsemblFungi"/>
</dbReference>
<keyword evidence="7" id="KW-0479">Metal-binding</keyword>
<evidence type="ECO:0000259" key="17">
    <source>
        <dbReference type="Pfam" id="PF13476"/>
    </source>
</evidence>